<organism evidence="1">
    <name type="scientific">groundwater metagenome</name>
    <dbReference type="NCBI Taxonomy" id="717931"/>
    <lineage>
        <taxon>unclassified sequences</taxon>
        <taxon>metagenomes</taxon>
        <taxon>ecological metagenomes</taxon>
    </lineage>
</organism>
<dbReference type="SUPFAM" id="SSF53649">
    <property type="entry name" value="Alkaline phosphatase-like"/>
    <property type="match status" value="1"/>
</dbReference>
<gene>
    <name evidence="1" type="ORF">MSIBF_A150004</name>
</gene>
<dbReference type="InterPro" id="IPR002591">
    <property type="entry name" value="Phosphodiest/P_Trfase"/>
</dbReference>
<proteinExistence type="predicted"/>
<dbReference type="InterPro" id="IPR017850">
    <property type="entry name" value="Alkaline_phosphatase_core_sf"/>
</dbReference>
<protein>
    <recommendedName>
        <fullName evidence="2">Type I phosphodiesterase/nucleotide pyrophosphatase</fullName>
    </recommendedName>
</protein>
<dbReference type="EMBL" id="CCXY01000057">
    <property type="protein sequence ID" value="CEG11526.1"/>
    <property type="molecule type" value="Genomic_DNA"/>
</dbReference>
<dbReference type="Gene3D" id="3.40.720.10">
    <property type="entry name" value="Alkaline Phosphatase, subunit A"/>
    <property type="match status" value="1"/>
</dbReference>
<sequence>MNKEIVITILLDACKYDYKKHFQFEKYGDNLKYISKVDEPFGFESGRPALWAGINPETSNICTIFGYKKNSPLIKLSFLQKIAQDIKKRTLHKYPHLNLIIDHVFVKFFIKLIVPTQMRRGYIPTKNPIKNFIYLLNQRRGYTSFFDIPSHLLKYFWFYEDKIPTTMGYIKPTLFDVLRNKEMRYLYLQTPEKNFGVESKNQMDELYKTIEKINEQKYGFVCMTIGTLDGLGHSYGPNDPRIKDAVEKIDKVIYDMWNSLREEYEKVTIIAHGDHGMVEITNTVDIWKKLQSLSVKMEEDYIVFLDSPMARLWFFNKKAEKEVREMLAKLDCGRILTEKDHEKYRIRFKNNKYGDLIWLANPGTLIFPNFFGWYKPVKGMHGYAPECEDNKGLFTVITNKELKFKNRKNTKMIDMLPTICDMLDLPIPESNEGESIIEKQN</sequence>
<name>A0A098E7N4_9ZZZZ</name>
<reference evidence="1" key="1">
    <citation type="submission" date="2014-09" db="EMBL/GenBank/DDBJ databases">
        <authorList>
            <person name="Probst J Alexander"/>
        </authorList>
    </citation>
    <scope>NUCLEOTIDE SEQUENCE</scope>
</reference>
<evidence type="ECO:0008006" key="2">
    <source>
        <dbReference type="Google" id="ProtNLM"/>
    </source>
</evidence>
<dbReference type="PANTHER" id="PTHR10151:SF120">
    <property type="entry name" value="BIS(5'-ADENOSYL)-TRIPHOSPHATASE"/>
    <property type="match status" value="1"/>
</dbReference>
<dbReference type="GO" id="GO:0016787">
    <property type="term" value="F:hydrolase activity"/>
    <property type="evidence" value="ECO:0007669"/>
    <property type="project" value="UniProtKB-ARBA"/>
</dbReference>
<dbReference type="PANTHER" id="PTHR10151">
    <property type="entry name" value="ECTONUCLEOTIDE PYROPHOSPHATASE/PHOSPHODIESTERASE"/>
    <property type="match status" value="1"/>
</dbReference>
<accession>A0A098E7N4</accession>
<dbReference type="Pfam" id="PF01663">
    <property type="entry name" value="Phosphodiest"/>
    <property type="match status" value="1"/>
</dbReference>
<evidence type="ECO:0000313" key="1">
    <source>
        <dbReference type="EMBL" id="CEG11526.1"/>
    </source>
</evidence>
<dbReference type="AlphaFoldDB" id="A0A098E7N4"/>